<dbReference type="InterPro" id="IPR001128">
    <property type="entry name" value="Cyt_P450"/>
</dbReference>
<reference evidence="6 7" key="1">
    <citation type="journal article" date="2024" name="G3 (Bethesda)">
        <title>Genome assembly of Hibiscus sabdariffa L. provides insights into metabolisms of medicinal natural products.</title>
        <authorList>
            <person name="Kim T."/>
        </authorList>
    </citation>
    <scope>NUCLEOTIDE SEQUENCE [LARGE SCALE GENOMIC DNA]</scope>
    <source>
        <strain evidence="6">TK-2024</strain>
        <tissue evidence="6">Old leaves</tissue>
    </source>
</reference>
<keyword evidence="4" id="KW-0560">Oxidoreductase</keyword>
<comment type="similarity">
    <text evidence="1 4">Belongs to the cytochrome P450 family.</text>
</comment>
<dbReference type="PANTHER" id="PTHR47955">
    <property type="entry name" value="CYTOCHROME P450 FAMILY 71 PROTEIN"/>
    <property type="match status" value="1"/>
</dbReference>
<proteinExistence type="inferred from homology"/>
<keyword evidence="4" id="KW-0349">Heme</keyword>
<accession>A0ABR2QF55</accession>
<comment type="caution">
    <text evidence="6">The sequence shown here is derived from an EMBL/GenBank/DDBJ whole genome shotgun (WGS) entry which is preliminary data.</text>
</comment>
<dbReference type="Pfam" id="PF00067">
    <property type="entry name" value="p450"/>
    <property type="match status" value="2"/>
</dbReference>
<keyword evidence="5" id="KW-0812">Transmembrane</keyword>
<dbReference type="Gene3D" id="1.10.630.10">
    <property type="entry name" value="Cytochrome P450"/>
    <property type="match status" value="2"/>
</dbReference>
<sequence>MELHDHVATLSCNPLFLSLILLFSLVIWLKLVKKKNLNLPPSPPKLPIIGNIHQLGKLTHRSLRDLSRNYGSLLLLHLGHNPTILVSSADMIREIVKNHDVVCSDRPKTTAMDMMFYGCKGLGFGPYGEYWRRVKKMSVVELFSHQRVQSFQFVRDEEVEHLVNKINCACLEGESIDLSEMLMSVSSNIVSRCVLSHKSDGCSNFGQLGKRMLILLTSFCIGDMFPYLRWLDVVTGFIPSLKALSKEFDAFLDQVIEEHRPVENHEENNSHKKDFVSIIMQLQKDGMLEMDLTRDNIKAILLDMFVGGTETSTTTAEWMMAELLKHPHAMKKSATRGKRCGGEQVQANVKLGGYDIPSDTTILINIWPIQRDPKWWENPEEFIPERFEKSSIDFKGEHFHFIPFGFGRRRCPGIPFGVASVEYLMANLLYWFDWKLAAGEIAENLDMTEVYGFSVTKKIPLHVQPIPRLSV</sequence>
<dbReference type="PRINTS" id="PR00463">
    <property type="entry name" value="EP450I"/>
</dbReference>
<dbReference type="EMBL" id="JBBPBN010000040">
    <property type="protein sequence ID" value="KAK8999284.1"/>
    <property type="molecule type" value="Genomic_DNA"/>
</dbReference>
<evidence type="ECO:0000313" key="6">
    <source>
        <dbReference type="EMBL" id="KAK8999284.1"/>
    </source>
</evidence>
<evidence type="ECO:0000256" key="3">
    <source>
        <dbReference type="ARBA" id="ARBA00023004"/>
    </source>
</evidence>
<evidence type="ECO:0000256" key="4">
    <source>
        <dbReference type="RuleBase" id="RU000461"/>
    </source>
</evidence>
<evidence type="ECO:0000256" key="2">
    <source>
        <dbReference type="ARBA" id="ARBA00022723"/>
    </source>
</evidence>
<keyword evidence="5" id="KW-0472">Membrane</keyword>
<dbReference type="InterPro" id="IPR002401">
    <property type="entry name" value="Cyt_P450_E_grp-I"/>
</dbReference>
<dbReference type="Proteomes" id="UP001396334">
    <property type="component" value="Unassembled WGS sequence"/>
</dbReference>
<dbReference type="InterPro" id="IPR036396">
    <property type="entry name" value="Cyt_P450_sf"/>
</dbReference>
<keyword evidence="7" id="KW-1185">Reference proteome</keyword>
<keyword evidence="5" id="KW-1133">Transmembrane helix</keyword>
<evidence type="ECO:0008006" key="8">
    <source>
        <dbReference type="Google" id="ProtNLM"/>
    </source>
</evidence>
<name>A0ABR2QF55_9ROSI</name>
<dbReference type="InterPro" id="IPR017972">
    <property type="entry name" value="Cyt_P450_CS"/>
</dbReference>
<evidence type="ECO:0000256" key="5">
    <source>
        <dbReference type="SAM" id="Phobius"/>
    </source>
</evidence>
<evidence type="ECO:0000256" key="1">
    <source>
        <dbReference type="ARBA" id="ARBA00010617"/>
    </source>
</evidence>
<dbReference type="PROSITE" id="PS00086">
    <property type="entry name" value="CYTOCHROME_P450"/>
    <property type="match status" value="1"/>
</dbReference>
<keyword evidence="3 4" id="KW-0408">Iron</keyword>
<feature type="transmembrane region" description="Helical" evidence="5">
    <location>
        <begin position="6"/>
        <end position="29"/>
    </location>
</feature>
<keyword evidence="4" id="KW-0503">Monooxygenase</keyword>
<dbReference type="CDD" id="cd11072">
    <property type="entry name" value="CYP71-like"/>
    <property type="match status" value="1"/>
</dbReference>
<protein>
    <recommendedName>
        <fullName evidence="8">Cytochrome P450</fullName>
    </recommendedName>
</protein>
<gene>
    <name evidence="6" type="ORF">V6N11_070460</name>
</gene>
<evidence type="ECO:0000313" key="7">
    <source>
        <dbReference type="Proteomes" id="UP001396334"/>
    </source>
</evidence>
<dbReference type="PANTHER" id="PTHR47955:SF18">
    <property type="entry name" value="CYTOCHROME P450 71A1-LIKE"/>
    <property type="match status" value="1"/>
</dbReference>
<organism evidence="6 7">
    <name type="scientific">Hibiscus sabdariffa</name>
    <name type="common">roselle</name>
    <dbReference type="NCBI Taxonomy" id="183260"/>
    <lineage>
        <taxon>Eukaryota</taxon>
        <taxon>Viridiplantae</taxon>
        <taxon>Streptophyta</taxon>
        <taxon>Embryophyta</taxon>
        <taxon>Tracheophyta</taxon>
        <taxon>Spermatophyta</taxon>
        <taxon>Magnoliopsida</taxon>
        <taxon>eudicotyledons</taxon>
        <taxon>Gunneridae</taxon>
        <taxon>Pentapetalae</taxon>
        <taxon>rosids</taxon>
        <taxon>malvids</taxon>
        <taxon>Malvales</taxon>
        <taxon>Malvaceae</taxon>
        <taxon>Malvoideae</taxon>
        <taxon>Hibiscus</taxon>
    </lineage>
</organism>
<dbReference type="SUPFAM" id="SSF48264">
    <property type="entry name" value="Cytochrome P450"/>
    <property type="match status" value="1"/>
</dbReference>
<keyword evidence="2 4" id="KW-0479">Metal-binding</keyword>